<reference evidence="1 2" key="1">
    <citation type="submission" date="2019-02" db="EMBL/GenBank/DDBJ databases">
        <title>Sequencing the genomes of 1000 actinobacteria strains.</title>
        <authorList>
            <person name="Klenk H.-P."/>
        </authorList>
    </citation>
    <scope>NUCLEOTIDE SEQUENCE [LARGE SCALE GENOMIC DNA]</scope>
    <source>
        <strain evidence="1 2">DSM 44509</strain>
    </source>
</reference>
<keyword evidence="2" id="KW-1185">Reference proteome</keyword>
<dbReference type="Proteomes" id="UP000292507">
    <property type="component" value="Unassembled WGS sequence"/>
</dbReference>
<gene>
    <name evidence="1" type="ORF">BKA19_1524</name>
</gene>
<sequence length="31" mass="3116">MVLSDDGRARVARDGETLAEVVAAARGGDGT</sequence>
<evidence type="ECO:0000313" key="2">
    <source>
        <dbReference type="Proteomes" id="UP000292507"/>
    </source>
</evidence>
<dbReference type="AlphaFoldDB" id="A0A4Q7Y4P3"/>
<proteinExistence type="predicted"/>
<protein>
    <submittedName>
        <fullName evidence="1">Uncharacterized protein</fullName>
    </submittedName>
</protein>
<comment type="caution">
    <text evidence="1">The sequence shown here is derived from an EMBL/GenBank/DDBJ whole genome shotgun (WGS) entry which is preliminary data.</text>
</comment>
<organism evidence="1 2">
    <name type="scientific">Blastococcus saxobsidens</name>
    <dbReference type="NCBI Taxonomy" id="138336"/>
    <lineage>
        <taxon>Bacteria</taxon>
        <taxon>Bacillati</taxon>
        <taxon>Actinomycetota</taxon>
        <taxon>Actinomycetes</taxon>
        <taxon>Geodermatophilales</taxon>
        <taxon>Geodermatophilaceae</taxon>
        <taxon>Blastococcus</taxon>
    </lineage>
</organism>
<evidence type="ECO:0000313" key="1">
    <source>
        <dbReference type="EMBL" id="RZU31842.1"/>
    </source>
</evidence>
<dbReference type="EMBL" id="SHKV01000001">
    <property type="protein sequence ID" value="RZU31842.1"/>
    <property type="molecule type" value="Genomic_DNA"/>
</dbReference>
<accession>A0A4Q7Y4P3</accession>
<name>A0A4Q7Y4P3_9ACTN</name>